<sequence>MIIWRKRLMPTVAAVSLLLASGPLASGTSHAEEAVLIPGATVFKRINPLYPMVATSYPDIGLHFHTDASPEVVKYSQNALDSNRAIADGVAQASAVVRQTDGTVVIIGESMGSMVAWRVARELAEGADAPSQNDVRVVLIAPPEAGVAEYFKEGTFIPVLNYRIERIQQSAYDTTIVIGEYDGWADAPDRPWNLLAAANALAGIAYVHGPPIAQTVVSGLTPVSEIERKDEQHGAVTTYLVPTGNLPLTQAFRDVGAPDALVDRVDDVLRPVVDAAYVRHDEPGDTRPYLRDGEIRRNVQSQQQVRQSVLDRGLPKLPVGQQHRDRGGALRQVIRNDLHDLRKLRNRVEAGVEQVKKKIAERRTERQDRQQQGSAAE</sequence>
<organism evidence="5 6">
    <name type="scientific">Mycolicibacterium agri</name>
    <name type="common">Mycobacterium agri</name>
    <dbReference type="NCBI Taxonomy" id="36811"/>
    <lineage>
        <taxon>Bacteria</taxon>
        <taxon>Bacillati</taxon>
        <taxon>Actinomycetota</taxon>
        <taxon>Actinomycetes</taxon>
        <taxon>Mycobacteriales</taxon>
        <taxon>Mycobacteriaceae</taxon>
        <taxon>Mycolicibacterium</taxon>
    </lineage>
</organism>
<feature type="region of interest" description="Disordered" evidence="1">
    <location>
        <begin position="352"/>
        <end position="377"/>
    </location>
</feature>
<dbReference type="Gene3D" id="3.40.50.1820">
    <property type="entry name" value="alpha/beta hydrolase"/>
    <property type="match status" value="1"/>
</dbReference>
<comment type="caution">
    <text evidence="5">The sequence shown here is derived from an EMBL/GenBank/DDBJ whole genome shotgun (WGS) entry which is preliminary data.</text>
</comment>
<dbReference type="OrthoDB" id="4593375at2"/>
<dbReference type="RefSeq" id="WP_097938027.1">
    <property type="nucleotide sequence ID" value="NZ_BLKS01000001.1"/>
</dbReference>
<dbReference type="InterPro" id="IPR029058">
    <property type="entry name" value="AB_hydrolase_fold"/>
</dbReference>
<dbReference type="EMBL" id="PDCP01000002">
    <property type="protein sequence ID" value="PEG42744.1"/>
    <property type="molecule type" value="Genomic_DNA"/>
</dbReference>
<dbReference type="SUPFAM" id="SSF53474">
    <property type="entry name" value="alpha/beta-Hydrolases"/>
    <property type="match status" value="1"/>
</dbReference>
<evidence type="ECO:0000313" key="4">
    <source>
        <dbReference type="EMBL" id="GFG52735.1"/>
    </source>
</evidence>
<dbReference type="InterPro" id="IPR013228">
    <property type="entry name" value="PE-PPE_C"/>
</dbReference>
<reference evidence="4 7" key="2">
    <citation type="journal article" date="2019" name="Emerg. Microbes Infect.">
        <title>Comprehensive subspecies identification of 175 nontuberculous mycobacteria species based on 7547 genomic profiles.</title>
        <authorList>
            <person name="Matsumoto Y."/>
            <person name="Kinjo T."/>
            <person name="Motooka D."/>
            <person name="Nabeya D."/>
            <person name="Jung N."/>
            <person name="Uechi K."/>
            <person name="Horii T."/>
            <person name="Iida T."/>
            <person name="Fujita J."/>
            <person name="Nakamura S."/>
        </authorList>
    </citation>
    <scope>NUCLEOTIDE SEQUENCE [LARGE SCALE GENOMIC DNA]</scope>
    <source>
        <strain evidence="4 7">JCM 6377</strain>
    </source>
</reference>
<feature type="chain" id="PRO_5038224026" evidence="2">
    <location>
        <begin position="26"/>
        <end position="377"/>
    </location>
</feature>
<reference evidence="5 6" key="1">
    <citation type="submission" date="2017-10" db="EMBL/GenBank/DDBJ databases">
        <title>The new phylogeny of genus Mycobacterium.</title>
        <authorList>
            <person name="Tortoli E."/>
            <person name="Trovato A."/>
            <person name="Cirillo D.M."/>
        </authorList>
    </citation>
    <scope>NUCLEOTIDE SEQUENCE [LARGE SCALE GENOMIC DNA]</scope>
    <source>
        <strain evidence="5 6">CCUG37673</strain>
    </source>
</reference>
<evidence type="ECO:0000259" key="3">
    <source>
        <dbReference type="Pfam" id="PF08237"/>
    </source>
</evidence>
<evidence type="ECO:0000256" key="2">
    <source>
        <dbReference type="SAM" id="SignalP"/>
    </source>
</evidence>
<dbReference type="Pfam" id="PF08237">
    <property type="entry name" value="PE-PPE"/>
    <property type="match status" value="1"/>
</dbReference>
<feature type="domain" description="PE-PPE" evidence="3">
    <location>
        <begin position="71"/>
        <end position="277"/>
    </location>
</feature>
<keyword evidence="6" id="KW-1185">Reference proteome</keyword>
<evidence type="ECO:0000313" key="5">
    <source>
        <dbReference type="EMBL" id="PEG42744.1"/>
    </source>
</evidence>
<proteinExistence type="predicted"/>
<reference evidence="4" key="3">
    <citation type="submission" date="2020-02" db="EMBL/GenBank/DDBJ databases">
        <authorList>
            <person name="Matsumoto Y."/>
            <person name="Motooka D."/>
            <person name="Nakamura S."/>
        </authorList>
    </citation>
    <scope>NUCLEOTIDE SEQUENCE</scope>
    <source>
        <strain evidence="4">JCM 6377</strain>
    </source>
</reference>
<evidence type="ECO:0000313" key="7">
    <source>
        <dbReference type="Proteomes" id="UP000465302"/>
    </source>
</evidence>
<dbReference type="Proteomes" id="UP000220914">
    <property type="component" value="Unassembled WGS sequence"/>
</dbReference>
<accession>A0A2A7NFN3</accession>
<evidence type="ECO:0000313" key="6">
    <source>
        <dbReference type="Proteomes" id="UP000220914"/>
    </source>
</evidence>
<keyword evidence="2" id="KW-0732">Signal</keyword>
<feature type="compositionally biased region" description="Basic and acidic residues" evidence="1">
    <location>
        <begin position="352"/>
        <end position="369"/>
    </location>
</feature>
<protein>
    <submittedName>
        <fullName evidence="5">PE-PPE domain-containing protein</fullName>
    </submittedName>
</protein>
<evidence type="ECO:0000256" key="1">
    <source>
        <dbReference type="SAM" id="MobiDB-lite"/>
    </source>
</evidence>
<feature type="signal peptide" evidence="2">
    <location>
        <begin position="1"/>
        <end position="25"/>
    </location>
</feature>
<dbReference type="EMBL" id="BLKS01000001">
    <property type="protein sequence ID" value="GFG52735.1"/>
    <property type="molecule type" value="Genomic_DNA"/>
</dbReference>
<dbReference type="Proteomes" id="UP000465302">
    <property type="component" value="Unassembled WGS sequence"/>
</dbReference>
<gene>
    <name evidence="5" type="ORF">CQY20_01785</name>
    <name evidence="4" type="ORF">MAGR_41760</name>
</gene>
<dbReference type="AlphaFoldDB" id="A0A2A7NFN3"/>
<name>A0A2A7NFN3_MYCAG</name>